<sequence length="219" mass="24307">MTPKNQPTVHQASTADHGSSPSLEAMTEMLLQLQQSVAGFNQWLDNTRWMSWASNKEVFRTSEIDKEATVKELHSLVTDSLLSSMKFSYINCLAYEVNKKTLETDSPRRPSQETKSHNPVPIFVFVLLCLEMSIADERSVGVALIDSNKLAVFGRFIIGFFLGAVPWYVGAFIILCVQVDYREKPGFIACTIAVSSPYPLGILAVIAVTFGVTKGNHAW</sequence>
<gene>
    <name evidence="3" type="ORF">HHK36_001577</name>
</gene>
<keyword evidence="2" id="KW-1133">Transmembrane helix</keyword>
<comment type="caution">
    <text evidence="3">The sequence shown here is derived from an EMBL/GenBank/DDBJ whole genome shotgun (WGS) entry which is preliminary data.</text>
</comment>
<reference evidence="3 4" key="1">
    <citation type="submission" date="2020-04" db="EMBL/GenBank/DDBJ databases">
        <title>Plant Genome Project.</title>
        <authorList>
            <person name="Zhang R.-G."/>
        </authorList>
    </citation>
    <scope>NUCLEOTIDE SEQUENCE [LARGE SCALE GENOMIC DNA]</scope>
    <source>
        <strain evidence="3">YNK0</strain>
        <tissue evidence="3">Leaf</tissue>
    </source>
</reference>
<proteinExistence type="predicted"/>
<evidence type="ECO:0000256" key="2">
    <source>
        <dbReference type="SAM" id="Phobius"/>
    </source>
</evidence>
<name>A0A835A2Z9_TETSI</name>
<feature type="region of interest" description="Disordered" evidence="1">
    <location>
        <begin position="1"/>
        <end position="21"/>
    </location>
</feature>
<dbReference type="Proteomes" id="UP000655225">
    <property type="component" value="Unassembled WGS sequence"/>
</dbReference>
<dbReference type="EMBL" id="JABCRI010000001">
    <property type="protein sequence ID" value="KAF8413586.1"/>
    <property type="molecule type" value="Genomic_DNA"/>
</dbReference>
<dbReference type="PANTHER" id="PTHR46631">
    <property type="entry name" value="60S RIBOSOMAL PROTEIN L18A-LIKE"/>
    <property type="match status" value="1"/>
</dbReference>
<keyword evidence="2" id="KW-0812">Transmembrane</keyword>
<dbReference type="InterPro" id="IPR044804">
    <property type="entry name" value="Ribosomal_eL20z-like"/>
</dbReference>
<protein>
    <submittedName>
        <fullName evidence="3">Uncharacterized protein</fullName>
    </submittedName>
</protein>
<evidence type="ECO:0000256" key="1">
    <source>
        <dbReference type="SAM" id="MobiDB-lite"/>
    </source>
</evidence>
<accession>A0A835A2Z9</accession>
<evidence type="ECO:0000313" key="4">
    <source>
        <dbReference type="Proteomes" id="UP000655225"/>
    </source>
</evidence>
<dbReference type="OrthoDB" id="1304551at2759"/>
<keyword evidence="4" id="KW-1185">Reference proteome</keyword>
<feature type="transmembrane region" description="Helical" evidence="2">
    <location>
        <begin position="187"/>
        <end position="212"/>
    </location>
</feature>
<feature type="transmembrane region" description="Helical" evidence="2">
    <location>
        <begin position="155"/>
        <end position="175"/>
    </location>
</feature>
<organism evidence="3 4">
    <name type="scientific">Tetracentron sinense</name>
    <name type="common">Spur-leaf</name>
    <dbReference type="NCBI Taxonomy" id="13715"/>
    <lineage>
        <taxon>Eukaryota</taxon>
        <taxon>Viridiplantae</taxon>
        <taxon>Streptophyta</taxon>
        <taxon>Embryophyta</taxon>
        <taxon>Tracheophyta</taxon>
        <taxon>Spermatophyta</taxon>
        <taxon>Magnoliopsida</taxon>
        <taxon>Trochodendrales</taxon>
        <taxon>Trochodendraceae</taxon>
        <taxon>Tetracentron</taxon>
    </lineage>
</organism>
<keyword evidence="2" id="KW-0472">Membrane</keyword>
<dbReference type="PANTHER" id="PTHR46631:SF21">
    <property type="entry name" value="60S RIBOSOMAL PROTEIN L18A-LIKE PROTEIN"/>
    <property type="match status" value="1"/>
</dbReference>
<evidence type="ECO:0000313" key="3">
    <source>
        <dbReference type="EMBL" id="KAF8413586.1"/>
    </source>
</evidence>
<dbReference type="AlphaFoldDB" id="A0A835A2Z9"/>